<gene>
    <name evidence="2" type="ORF">DWY92_03155</name>
</gene>
<proteinExistence type="predicted"/>
<sequence>MDKKQELKLREQKLIDFVSSFCKQKLNDEYEQLCIKMIRKLCRKRNCPFERGNLEIWAASIIYTIGNMNFLFDKSFEPYIHSREIHDFFGTKSSTIGAKSRVIRDLLNLAPYFDKDFSTSRMSVQNPYNKLVEVDGFLLNIESLPEEYQQMVKEARNRGEDIAFTTNK</sequence>
<dbReference type="Proteomes" id="UP000283680">
    <property type="component" value="Unassembled WGS sequence"/>
</dbReference>
<evidence type="ECO:0000313" key="3">
    <source>
        <dbReference type="Proteomes" id="UP000283680"/>
    </source>
</evidence>
<dbReference type="RefSeq" id="WP_117967234.1">
    <property type="nucleotide sequence ID" value="NZ_JAQENE010000009.1"/>
</dbReference>
<comment type="caution">
    <text evidence="2">The sequence shown here is derived from an EMBL/GenBank/DDBJ whole genome shotgun (WGS) entry which is preliminary data.</text>
</comment>
<dbReference type="Pfam" id="PF19935">
    <property type="entry name" value="DUF6398"/>
    <property type="match status" value="1"/>
</dbReference>
<dbReference type="AlphaFoldDB" id="A0A412BJI9"/>
<protein>
    <recommendedName>
        <fullName evidence="1">DUF6398 domain-containing protein</fullName>
    </recommendedName>
</protein>
<name>A0A412BJI9_BACUN</name>
<feature type="domain" description="DUF6398" evidence="1">
    <location>
        <begin position="14"/>
        <end position="118"/>
    </location>
</feature>
<dbReference type="EMBL" id="QRTH01000001">
    <property type="protein sequence ID" value="RGQ54961.1"/>
    <property type="molecule type" value="Genomic_DNA"/>
</dbReference>
<organism evidence="2 3">
    <name type="scientific">Bacteroides uniformis</name>
    <dbReference type="NCBI Taxonomy" id="820"/>
    <lineage>
        <taxon>Bacteria</taxon>
        <taxon>Pseudomonadati</taxon>
        <taxon>Bacteroidota</taxon>
        <taxon>Bacteroidia</taxon>
        <taxon>Bacteroidales</taxon>
        <taxon>Bacteroidaceae</taxon>
        <taxon>Bacteroides</taxon>
    </lineage>
</organism>
<accession>A0A412BJI9</accession>
<reference evidence="2 3" key="1">
    <citation type="submission" date="2018-08" db="EMBL/GenBank/DDBJ databases">
        <title>A genome reference for cultivated species of the human gut microbiota.</title>
        <authorList>
            <person name="Zou Y."/>
            <person name="Xue W."/>
            <person name="Luo G."/>
        </authorList>
    </citation>
    <scope>NUCLEOTIDE SEQUENCE [LARGE SCALE GENOMIC DNA]</scope>
    <source>
        <strain evidence="2 3">AF28-11</strain>
    </source>
</reference>
<evidence type="ECO:0000259" key="1">
    <source>
        <dbReference type="Pfam" id="PF19935"/>
    </source>
</evidence>
<dbReference type="InterPro" id="IPR045651">
    <property type="entry name" value="DUF6398"/>
</dbReference>
<evidence type="ECO:0000313" key="2">
    <source>
        <dbReference type="EMBL" id="RGQ54961.1"/>
    </source>
</evidence>